<protein>
    <recommendedName>
        <fullName evidence="3">DUF1173 domain-containing protein</fullName>
    </recommendedName>
</protein>
<keyword evidence="2" id="KW-1185">Reference proteome</keyword>
<evidence type="ECO:0000313" key="1">
    <source>
        <dbReference type="EMBL" id="GGG17990.1"/>
    </source>
</evidence>
<proteinExistence type="predicted"/>
<reference evidence="1" key="1">
    <citation type="journal article" date="2014" name="Int. J. Syst. Evol. Microbiol.">
        <title>Complete genome sequence of Corynebacterium casei LMG S-19264T (=DSM 44701T), isolated from a smear-ripened cheese.</title>
        <authorList>
            <consortium name="US DOE Joint Genome Institute (JGI-PGF)"/>
            <person name="Walter F."/>
            <person name="Albersmeier A."/>
            <person name="Kalinowski J."/>
            <person name="Ruckert C."/>
        </authorList>
    </citation>
    <scope>NUCLEOTIDE SEQUENCE</scope>
    <source>
        <strain evidence="1">CGMCC 1.12987</strain>
    </source>
</reference>
<evidence type="ECO:0000313" key="2">
    <source>
        <dbReference type="Proteomes" id="UP000644756"/>
    </source>
</evidence>
<dbReference type="RefSeq" id="WP_188532695.1">
    <property type="nucleotide sequence ID" value="NZ_BMGR01000014.1"/>
</dbReference>
<gene>
    <name evidence="1" type="ORF">GCM10010916_38450</name>
</gene>
<name>A0A917G1F3_9BACL</name>
<reference evidence="1" key="2">
    <citation type="submission" date="2020-09" db="EMBL/GenBank/DDBJ databases">
        <authorList>
            <person name="Sun Q."/>
            <person name="Zhou Y."/>
        </authorList>
    </citation>
    <scope>NUCLEOTIDE SEQUENCE</scope>
    <source>
        <strain evidence="1">CGMCC 1.12987</strain>
    </source>
</reference>
<sequence length="397" mass="45167">MKFRDHAKAYHFKTLNEMSEKEKAKFAEVLLHWHKEGIHPECACKEQRPYPKLHVRKSKAGNLTLANNPNSNRGERTHDFQCWFNLPAEGYKGYLKQQGILIDEEGQIACSLKKPNIPTATGSQQSVKAGGEGGHVSGSVPAAGLNALRYLFLTWLQESHVHEYRPGGPRNVQGRLFRIAMKTKINGIQLTSSNFCIAGDQFRYNFAKHRVVIFWGDKFAHPATESKTSSYLVNLPAFSIADRTLHIQNVSLLKSVYEAATLTSRAVGTGYWVLYRQEDKSGKLVDTELIFEPADPDTLIPVESSYEAEMIKYLVKNTRHFKKPLVGNVTDMFLDHRPDMVLMDTTPKTIIEVAGYQDAEYRQKLAEKREKYLERGYQYVEWDGNSSIEKLTLPPKQ</sequence>
<dbReference type="EMBL" id="BMGR01000014">
    <property type="protein sequence ID" value="GGG17990.1"/>
    <property type="molecule type" value="Genomic_DNA"/>
</dbReference>
<comment type="caution">
    <text evidence="1">The sequence shown here is derived from an EMBL/GenBank/DDBJ whole genome shotgun (WGS) entry which is preliminary data.</text>
</comment>
<dbReference type="AlphaFoldDB" id="A0A917G1F3"/>
<accession>A0A917G1F3</accession>
<dbReference type="Proteomes" id="UP000644756">
    <property type="component" value="Unassembled WGS sequence"/>
</dbReference>
<organism evidence="1 2">
    <name type="scientific">Paenibacillus abyssi</name>
    <dbReference type="NCBI Taxonomy" id="1340531"/>
    <lineage>
        <taxon>Bacteria</taxon>
        <taxon>Bacillati</taxon>
        <taxon>Bacillota</taxon>
        <taxon>Bacilli</taxon>
        <taxon>Bacillales</taxon>
        <taxon>Paenibacillaceae</taxon>
        <taxon>Paenibacillus</taxon>
    </lineage>
</organism>
<evidence type="ECO:0008006" key="3">
    <source>
        <dbReference type="Google" id="ProtNLM"/>
    </source>
</evidence>